<organism evidence="1 2">
    <name type="scientific">Geothrix oryzae</name>
    <dbReference type="NCBI Taxonomy" id="2927975"/>
    <lineage>
        <taxon>Bacteria</taxon>
        <taxon>Pseudomonadati</taxon>
        <taxon>Acidobacteriota</taxon>
        <taxon>Holophagae</taxon>
        <taxon>Holophagales</taxon>
        <taxon>Holophagaceae</taxon>
        <taxon>Geothrix</taxon>
    </lineage>
</organism>
<dbReference type="EMBL" id="AP027079">
    <property type="protein sequence ID" value="BDU69033.1"/>
    <property type="molecule type" value="Genomic_DNA"/>
</dbReference>
<evidence type="ECO:0000313" key="2">
    <source>
        <dbReference type="Proteomes" id="UP001242010"/>
    </source>
</evidence>
<dbReference type="Proteomes" id="UP001242010">
    <property type="component" value="Chromosome"/>
</dbReference>
<evidence type="ECO:0000313" key="1">
    <source>
        <dbReference type="EMBL" id="BDU69033.1"/>
    </source>
</evidence>
<reference evidence="2" key="1">
    <citation type="journal article" date="2023" name="Int. J. Syst. Evol. Microbiol.">
        <title>Mesoterricola silvestris gen. nov., sp. nov., Mesoterricola sediminis sp. nov., Geothrix oryzae sp. nov., Geothrix edaphica sp. nov., Geothrix rubra sp. nov., and Geothrix limicola sp. nov., six novel members of Acidobacteriota isolated from soils.</title>
        <authorList>
            <person name="Itoh H."/>
            <person name="Sugisawa Y."/>
            <person name="Mise K."/>
            <person name="Xu Z."/>
            <person name="Kuniyasu M."/>
            <person name="Ushijima N."/>
            <person name="Kawano K."/>
            <person name="Kobayashi E."/>
            <person name="Shiratori Y."/>
            <person name="Masuda Y."/>
            <person name="Senoo K."/>
        </authorList>
    </citation>
    <scope>NUCLEOTIDE SEQUENCE [LARGE SCALE GENOMIC DNA]</scope>
    <source>
        <strain evidence="2">Red222</strain>
    </source>
</reference>
<protein>
    <submittedName>
        <fullName evidence="1">Uncharacterized protein</fullName>
    </submittedName>
</protein>
<proteinExistence type="predicted"/>
<gene>
    <name evidence="1" type="ORF">GETHOR_11340</name>
</gene>
<sequence>MWRDSPAVGPWTSDPAHLPVLRAAWWGVTGPETRGLGAPQNPARAPEPVLWFGPDPWEQACLLWVLAELPGDTLPDLVLLDRSVGQLPPTALPPLFAQRILMDGEVIEAARDLWIRFLEGGWGALGGCRIPSLPHLAPALARLAEDHPAVGPGRTRRQLQGLVAQGVRDLPSLLAELRKLEDPRHGAWYGDLVVAKMVDAMGVRLG</sequence>
<keyword evidence="2" id="KW-1185">Reference proteome</keyword>
<name>A0ABN6UW44_9BACT</name>
<accession>A0ABN6UW44</accession>